<dbReference type="Pfam" id="PF11397">
    <property type="entry name" value="GlcNAc"/>
    <property type="match status" value="2"/>
</dbReference>
<feature type="compositionally biased region" description="Low complexity" evidence="1">
    <location>
        <begin position="57"/>
        <end position="69"/>
    </location>
</feature>
<keyword evidence="2" id="KW-0472">Membrane</keyword>
<feature type="transmembrane region" description="Helical" evidence="2">
    <location>
        <begin position="98"/>
        <end position="123"/>
    </location>
</feature>
<dbReference type="EMBL" id="JALLBG020000255">
    <property type="protein sequence ID" value="KAL3757657.1"/>
    <property type="molecule type" value="Genomic_DNA"/>
</dbReference>
<gene>
    <name evidence="3" type="ORF">ACHAWU_004442</name>
</gene>
<keyword evidence="2" id="KW-1133">Transmembrane helix</keyword>
<proteinExistence type="predicted"/>
<accession>A0ABD3M659</accession>
<feature type="region of interest" description="Disordered" evidence="1">
    <location>
        <begin position="23"/>
        <end position="90"/>
    </location>
</feature>
<feature type="compositionally biased region" description="Gly residues" evidence="1">
    <location>
        <begin position="28"/>
        <end position="42"/>
    </location>
</feature>
<evidence type="ECO:0000313" key="4">
    <source>
        <dbReference type="Proteomes" id="UP001530293"/>
    </source>
</evidence>
<organism evidence="3 4">
    <name type="scientific">Discostella pseudostelligera</name>
    <dbReference type="NCBI Taxonomy" id="259834"/>
    <lineage>
        <taxon>Eukaryota</taxon>
        <taxon>Sar</taxon>
        <taxon>Stramenopiles</taxon>
        <taxon>Ochrophyta</taxon>
        <taxon>Bacillariophyta</taxon>
        <taxon>Coscinodiscophyceae</taxon>
        <taxon>Thalassiosirophycidae</taxon>
        <taxon>Stephanodiscales</taxon>
        <taxon>Stephanodiscaceae</taxon>
        <taxon>Discostella</taxon>
    </lineage>
</organism>
<comment type="caution">
    <text evidence="3">The sequence shown here is derived from an EMBL/GenBank/DDBJ whole genome shotgun (WGS) entry which is preliminary data.</text>
</comment>
<dbReference type="PANTHER" id="PTHR34496">
    <property type="entry name" value="GLCNAC TRANSFERASE-RELATED"/>
    <property type="match status" value="1"/>
</dbReference>
<evidence type="ECO:0000313" key="3">
    <source>
        <dbReference type="EMBL" id="KAL3757657.1"/>
    </source>
</evidence>
<dbReference type="AlphaFoldDB" id="A0ABD3M659"/>
<dbReference type="PANTHER" id="PTHR34496:SF6">
    <property type="entry name" value="GLYCOSYLTRANSFERASE 2-LIKE DOMAIN-CONTAINING PROTEIN"/>
    <property type="match status" value="1"/>
</dbReference>
<sequence>MAMVGADDDPLLLPARPPRRKRFVAGSHIGGDYNGLNNGGGSSITTTTLADDDDTDPSSASGLSPSSISNRKGIPVRTKSGRTRDRISRRGKKSTLRFRWMGMHTIIVAAIFIFIITFCYHSIIGNSPNEITHDGTEHPPIDSIERILSELSNANSPFTTEVEQEILLASYDTINQFPISIGVDTDGNNPNWETIVHPATEALRYFNKGDPSIKKRMKPAELAKALSRNQQLRGNVGGGNYNNLHGNENQVVDEGLMRVPKFWDPTPYRIIADERERRQNGNTVEGSILNNATREGDGGDGVRRYLGNYGSRLMTPGEAKSIGSRIPLQNVNNNATNNEEAELLETIFIAVASYRDWQCSRTVESAFQRASHPERIRVAVVDQIHIGIDTPCSVPPNGTCTVNPDQAACKYKSQIDYLTVDAELSVGPVFARHLGNRLYRGEYFAVQSDAHVEYTNGWDTEIIEQWHSAKNEMAVLSTYLSGVEDHIDVTTGNRISNSRPIMCESDFEGFGVNKHLRHGQQPEGTPYIHDMPTLHPFWAAGFSFGRGHFVVNVPYDQHLPWIFQGEEISIGLRGFSYGYDYYTPERAVCFHYYGRKDVPLFWENSNIYRGSGEYGMKRLNAIIHMDAPTPPGQNVDWIRADELKYGIGKVRDLQTFFDVFGIHVKEQRVEHNLCRFVGRPMQKEFIPFLRSNEMGLDYGKISFRYTEEWIRPDE</sequence>
<keyword evidence="4" id="KW-1185">Reference proteome</keyword>
<dbReference type="Proteomes" id="UP001530293">
    <property type="component" value="Unassembled WGS sequence"/>
</dbReference>
<evidence type="ECO:0000256" key="2">
    <source>
        <dbReference type="SAM" id="Phobius"/>
    </source>
</evidence>
<reference evidence="3 4" key="1">
    <citation type="submission" date="2024-10" db="EMBL/GenBank/DDBJ databases">
        <title>Updated reference genomes for cyclostephanoid diatoms.</title>
        <authorList>
            <person name="Roberts W.R."/>
            <person name="Alverson A.J."/>
        </authorList>
    </citation>
    <scope>NUCLEOTIDE SEQUENCE [LARGE SCALE GENOMIC DNA]</scope>
    <source>
        <strain evidence="3 4">AJA232-27</strain>
    </source>
</reference>
<evidence type="ECO:0000256" key="1">
    <source>
        <dbReference type="SAM" id="MobiDB-lite"/>
    </source>
</evidence>
<name>A0ABD3M659_9STRA</name>
<protein>
    <submittedName>
        <fullName evidence="3">Uncharacterized protein</fullName>
    </submittedName>
</protein>
<keyword evidence="2" id="KW-0812">Transmembrane</keyword>
<dbReference type="InterPro" id="IPR021067">
    <property type="entry name" value="Glycosyltransferase"/>
</dbReference>